<protein>
    <submittedName>
        <fullName evidence="1">Uncharacterized protein</fullName>
    </submittedName>
</protein>
<organism evidence="1 2">
    <name type="scientific">Tritrichomonas musculus</name>
    <dbReference type="NCBI Taxonomy" id="1915356"/>
    <lineage>
        <taxon>Eukaryota</taxon>
        <taxon>Metamonada</taxon>
        <taxon>Parabasalia</taxon>
        <taxon>Tritrichomonadida</taxon>
        <taxon>Tritrichomonadidae</taxon>
        <taxon>Tritrichomonas</taxon>
    </lineage>
</organism>
<evidence type="ECO:0000313" key="2">
    <source>
        <dbReference type="Proteomes" id="UP001470230"/>
    </source>
</evidence>
<proteinExistence type="predicted"/>
<evidence type="ECO:0000313" key="1">
    <source>
        <dbReference type="EMBL" id="KAK8888381.1"/>
    </source>
</evidence>
<gene>
    <name evidence="1" type="ORF">M9Y10_039451</name>
</gene>
<reference evidence="1 2" key="1">
    <citation type="submission" date="2024-04" db="EMBL/GenBank/DDBJ databases">
        <title>Tritrichomonas musculus Genome.</title>
        <authorList>
            <person name="Alves-Ferreira E."/>
            <person name="Grigg M."/>
            <person name="Lorenzi H."/>
            <person name="Galac M."/>
        </authorList>
    </citation>
    <scope>NUCLEOTIDE SEQUENCE [LARGE SCALE GENOMIC DNA]</scope>
    <source>
        <strain evidence="1 2">EAF2021</strain>
    </source>
</reference>
<accession>A0ABR2KCC1</accession>
<dbReference type="EMBL" id="JAPFFF010000006">
    <property type="protein sequence ID" value="KAK8888381.1"/>
    <property type="molecule type" value="Genomic_DNA"/>
</dbReference>
<dbReference type="Proteomes" id="UP001470230">
    <property type="component" value="Unassembled WGS sequence"/>
</dbReference>
<name>A0ABR2KCC1_9EUKA</name>
<keyword evidence="2" id="KW-1185">Reference proteome</keyword>
<sequence>MRTDNDKKFSLYFFYTKLEDMINFKTEIDILIFVFPLNDRFIFDLIVNSWPEKNDDSLKKVPIFLVGITNEELNYNNDNPQFLKWEEVEEFQEDKENICQAIKCKYNDKDFMYLKNMLIEALKYVEGDGNNHNRKHKHKHKKKIRNAISSKVDTYTSLISYR</sequence>
<comment type="caution">
    <text evidence="1">The sequence shown here is derived from an EMBL/GenBank/DDBJ whole genome shotgun (WGS) entry which is preliminary data.</text>
</comment>